<evidence type="ECO:0000313" key="2">
    <source>
        <dbReference type="EMBL" id="PNP44645.1"/>
    </source>
</evidence>
<feature type="domain" description="GLEYA adhesin" evidence="1">
    <location>
        <begin position="135"/>
        <end position="227"/>
    </location>
</feature>
<dbReference type="Gene3D" id="2.60.120.1560">
    <property type="match status" value="1"/>
</dbReference>
<sequence>MCGGNKVCLGNECVTCDNLNRAKRCPGGFDCVAQRCLSIQSDTGGGGRCVNGFQWSYYKLNRAIRDTVTTVGTIPFRDIVAGNWPILNFQPDVALNGQRARYSGLTQTLGIQTTCPPEHARVYGTDAGTGIDYSIIQHIGYFRPKEAGTYTFQVDAGIKQAVYVWLGLHARAGWKNINANLIVDGNTPAGLNTWLRVVSPREVGRYIPIRILYVNAQDCGGFGLTVTGPNNNILVTRQRNSDDGEFLSNCIASADIPAISFDPIFNVDLGLGLGNDGLDVGIGVNVGGLGVNAGLNVGDTGNVGQDIGGNLGGLGIALGSGSIGANQNGTLLNLTVGGLGGLGGLGTPLNGSLLNVTAGGNGIGLGLNGSALGLGNLNLTLPIPLRT</sequence>
<organism evidence="2 3">
    <name type="scientific">Trichoderma gamsii</name>
    <dbReference type="NCBI Taxonomy" id="398673"/>
    <lineage>
        <taxon>Eukaryota</taxon>
        <taxon>Fungi</taxon>
        <taxon>Dikarya</taxon>
        <taxon>Ascomycota</taxon>
        <taxon>Pezizomycotina</taxon>
        <taxon>Sordariomycetes</taxon>
        <taxon>Hypocreomycetidae</taxon>
        <taxon>Hypocreales</taxon>
        <taxon>Hypocreaceae</taxon>
        <taxon>Trichoderma</taxon>
    </lineage>
</organism>
<dbReference type="EMBL" id="MTYH01000028">
    <property type="protein sequence ID" value="PNP44645.1"/>
    <property type="molecule type" value="Genomic_DNA"/>
</dbReference>
<accession>A0A2K0TGK3</accession>
<proteinExistence type="predicted"/>
<dbReference type="OrthoDB" id="4405280at2759"/>
<dbReference type="Pfam" id="PF10528">
    <property type="entry name" value="GLEYA"/>
    <property type="match status" value="1"/>
</dbReference>
<name>A0A2K0TGK3_9HYPO</name>
<gene>
    <name evidence="2" type="ORF">TGAMA5MH_03452</name>
</gene>
<protein>
    <recommendedName>
        <fullName evidence="1">GLEYA adhesin domain-containing protein</fullName>
    </recommendedName>
</protein>
<comment type="caution">
    <text evidence="2">The sequence shown here is derived from an EMBL/GenBank/DDBJ whole genome shotgun (WGS) entry which is preliminary data.</text>
</comment>
<reference evidence="2 3" key="1">
    <citation type="submission" date="2017-02" db="EMBL/GenBank/DDBJ databases">
        <title>Genomes of Trichoderma spp. with biocontrol activity.</title>
        <authorList>
            <person name="Gardiner D."/>
            <person name="Kazan K."/>
            <person name="Vos C."/>
            <person name="Harvey P."/>
        </authorList>
    </citation>
    <scope>NUCLEOTIDE SEQUENCE [LARGE SCALE GENOMIC DNA]</scope>
    <source>
        <strain evidence="2 3">A5MH</strain>
    </source>
</reference>
<evidence type="ECO:0000313" key="3">
    <source>
        <dbReference type="Proteomes" id="UP000236546"/>
    </source>
</evidence>
<dbReference type="AlphaFoldDB" id="A0A2K0TGK3"/>
<dbReference type="InterPro" id="IPR018871">
    <property type="entry name" value="GLEYA_adhesin_domain"/>
</dbReference>
<evidence type="ECO:0000259" key="1">
    <source>
        <dbReference type="Pfam" id="PF10528"/>
    </source>
</evidence>
<dbReference type="Proteomes" id="UP000236546">
    <property type="component" value="Unassembled WGS sequence"/>
</dbReference>